<protein>
    <recommendedName>
        <fullName evidence="3">Polyprotein</fullName>
    </recommendedName>
</protein>
<dbReference type="Proteomes" id="UP000235388">
    <property type="component" value="Unassembled WGS sequence"/>
</dbReference>
<sequence>MVSLSTTEAEYKALANACKDVIWIQSLSAKVLPNHEVSPTVIHVDNRGAIDLALSQVSQNGFRTKHMDLRLHFIRDLIAHKSIKVTHVSGLCNFADFLTKPVGQTIITRAISIFSTSAPSISALCSQARSMPACQIVDSVTLHDPDVIMRSICDELRLDALVTYSQDQGTTQGPNHHDG</sequence>
<dbReference type="OrthoDB" id="3344688at2759"/>
<dbReference type="STRING" id="200324.A0A2N5VCZ5"/>
<dbReference type="EMBL" id="PGCJ01000107">
    <property type="protein sequence ID" value="PLW47870.1"/>
    <property type="molecule type" value="Genomic_DNA"/>
</dbReference>
<accession>A0A2N5VCZ5</accession>
<name>A0A2N5VCZ5_9BASI</name>
<comment type="caution">
    <text evidence="1">The sequence shown here is derived from an EMBL/GenBank/DDBJ whole genome shotgun (WGS) entry which is preliminary data.</text>
</comment>
<keyword evidence="2" id="KW-1185">Reference proteome</keyword>
<dbReference type="PANTHER" id="PTHR11439:SF440">
    <property type="entry name" value="INTEGRASE CATALYTIC DOMAIN-CONTAINING PROTEIN"/>
    <property type="match status" value="1"/>
</dbReference>
<proteinExistence type="predicted"/>
<evidence type="ECO:0000313" key="2">
    <source>
        <dbReference type="Proteomes" id="UP000235388"/>
    </source>
</evidence>
<reference evidence="1 2" key="1">
    <citation type="submission" date="2017-11" db="EMBL/GenBank/DDBJ databases">
        <title>De novo assembly and phasing of dikaryotic genomes from two isolates of Puccinia coronata f. sp. avenae, the causal agent of oat crown rust.</title>
        <authorList>
            <person name="Miller M.E."/>
            <person name="Zhang Y."/>
            <person name="Omidvar V."/>
            <person name="Sperschneider J."/>
            <person name="Schwessinger B."/>
            <person name="Raley C."/>
            <person name="Palmer J.M."/>
            <person name="Garnica D."/>
            <person name="Upadhyaya N."/>
            <person name="Rathjen J."/>
            <person name="Taylor J.M."/>
            <person name="Park R.F."/>
            <person name="Dodds P.N."/>
            <person name="Hirsch C.D."/>
            <person name="Kianian S.F."/>
            <person name="Figueroa M."/>
        </authorList>
    </citation>
    <scope>NUCLEOTIDE SEQUENCE [LARGE SCALE GENOMIC DNA]</scope>
    <source>
        <strain evidence="1">12NC29</strain>
    </source>
</reference>
<organism evidence="1 2">
    <name type="scientific">Puccinia coronata f. sp. avenae</name>
    <dbReference type="NCBI Taxonomy" id="200324"/>
    <lineage>
        <taxon>Eukaryota</taxon>
        <taxon>Fungi</taxon>
        <taxon>Dikarya</taxon>
        <taxon>Basidiomycota</taxon>
        <taxon>Pucciniomycotina</taxon>
        <taxon>Pucciniomycetes</taxon>
        <taxon>Pucciniales</taxon>
        <taxon>Pucciniaceae</taxon>
        <taxon>Puccinia</taxon>
    </lineage>
</organism>
<dbReference type="AlphaFoldDB" id="A0A2N5VCZ5"/>
<dbReference type="PANTHER" id="PTHR11439">
    <property type="entry name" value="GAG-POL-RELATED RETROTRANSPOSON"/>
    <property type="match status" value="1"/>
</dbReference>
<evidence type="ECO:0000313" key="1">
    <source>
        <dbReference type="EMBL" id="PLW47870.1"/>
    </source>
</evidence>
<dbReference type="CDD" id="cd09272">
    <property type="entry name" value="RNase_HI_RT_Ty1"/>
    <property type="match status" value="1"/>
</dbReference>
<gene>
    <name evidence="1" type="ORF">PCANC_07851</name>
</gene>
<evidence type="ECO:0008006" key="3">
    <source>
        <dbReference type="Google" id="ProtNLM"/>
    </source>
</evidence>